<feature type="domain" description="Peptidoglycan binding-like" evidence="2">
    <location>
        <begin position="219"/>
        <end position="272"/>
    </location>
</feature>
<feature type="domain" description="Rv2525c-like glycoside hydrolase-like" evidence="3">
    <location>
        <begin position="299"/>
        <end position="479"/>
    </location>
</feature>
<dbReference type="InterPro" id="IPR036365">
    <property type="entry name" value="PGBD-like_sf"/>
</dbReference>
<dbReference type="SUPFAM" id="SSF51445">
    <property type="entry name" value="(Trans)glycosidases"/>
    <property type="match status" value="1"/>
</dbReference>
<dbReference type="Pfam" id="PF08924">
    <property type="entry name" value="Rv2525c_GlyHyd-like"/>
    <property type="match status" value="1"/>
</dbReference>
<evidence type="ECO:0000256" key="1">
    <source>
        <dbReference type="SAM" id="Phobius"/>
    </source>
</evidence>
<accession>A0A6N3DZ49</accession>
<dbReference type="SUPFAM" id="SSF47090">
    <property type="entry name" value="PGBD-like"/>
    <property type="match status" value="2"/>
</dbReference>
<dbReference type="InterPro" id="IPR015020">
    <property type="entry name" value="Rv2525c-like_Glyco_Hydro-like"/>
</dbReference>
<dbReference type="Gene3D" id="3.20.20.80">
    <property type="entry name" value="Glycosidases"/>
    <property type="match status" value="1"/>
</dbReference>
<protein>
    <submittedName>
        <fullName evidence="4">Peptidoglycan binding domain protein</fullName>
    </submittedName>
</protein>
<proteinExistence type="predicted"/>
<dbReference type="EMBL" id="CACRTR010000009">
    <property type="protein sequence ID" value="VYU31751.1"/>
    <property type="molecule type" value="Genomic_DNA"/>
</dbReference>
<dbReference type="InterPro" id="IPR017853">
    <property type="entry name" value="GH"/>
</dbReference>
<dbReference type="CDD" id="cd06418">
    <property type="entry name" value="GH25_BacA-like"/>
    <property type="match status" value="1"/>
</dbReference>
<gene>
    <name evidence="4" type="ORF">ELLFYP34_03224</name>
</gene>
<evidence type="ECO:0000259" key="2">
    <source>
        <dbReference type="Pfam" id="PF01471"/>
    </source>
</evidence>
<keyword evidence="1" id="KW-0812">Transmembrane</keyword>
<dbReference type="AlphaFoldDB" id="A0A6N3DZ49"/>
<reference evidence="4" key="1">
    <citation type="submission" date="2019-11" db="EMBL/GenBank/DDBJ databases">
        <authorList>
            <person name="Feng L."/>
        </authorList>
    </citation>
    <scope>NUCLEOTIDE SEQUENCE</scope>
    <source>
        <strain evidence="4">ElimosumLFYP34</strain>
    </source>
</reference>
<dbReference type="InterPro" id="IPR002477">
    <property type="entry name" value="Peptidoglycan-bd-like"/>
</dbReference>
<keyword evidence="1" id="KW-0472">Membrane</keyword>
<dbReference type="Gene3D" id="1.10.101.10">
    <property type="entry name" value="PGBD-like superfamily/PGBD"/>
    <property type="match status" value="3"/>
</dbReference>
<dbReference type="InterPro" id="IPR036366">
    <property type="entry name" value="PGBDSf"/>
</dbReference>
<name>A0A6N3DZ49_EUBLI</name>
<sequence>MDQKVLMTQKWLNATYKNFNGYISCTEDGQTGNGTVASLISALQIEIGVSTPTGEFGPMTAELCPTVQSGAKGHIVNIIQGGLWCKGFSSQDLTQDFDNTTVSGVNQFKMAAGLTADGKVDAKTMKGLLSTDAVVLISGGDSRIRAIQQALNNKYSDYFWMDLNICPCDGVYGRNTCNALLYAFQKEVGIDEPNGVFGPGTAQGANDHNVALNSRQTALVYLLQYMLYVNGFNPGSFNGIFDTGVENAVINFQSLMALEADGWVGLSTWAALLVSKGNVDRSCNACDCTDRITSQRAQYLKSIGINYVGRYITGYWAVSISEISLILEAGMKFVPIFERSGNDLSGNMDVTDASYFTHEQGRQDALYAASTAQELGLPENTTIYFAVDFDAYDFEVDSNILEYFRALSVYLLHYNVGIYGPRNVCTRVSNAGYAKTSYVADMSTGFSGNIGVRIPSNWAFDQFYETSYGSGDSQINIDKVMASGQDTGVSSLTLSNVAKGLCNEMLRIFHIDPSIGWDWNQKTTIPGPFIDIEYKFGLSGSFTPMVDTSTIPSSDKATITINNGEFEKGDITTAEKILDTLTATDKAIINASGGIQTSVAFANSINHGTLTISFSTVDGFPTFNIQVKQLVYSTSVENRNVYFEISFKMKGQPDYQQDLDNIVANHRALLYTGGLVLAIVLLIAAVPTGGLTASTGAALMIAVLLAINTYNN</sequence>
<organism evidence="4">
    <name type="scientific">Eubacterium limosum</name>
    <dbReference type="NCBI Taxonomy" id="1736"/>
    <lineage>
        <taxon>Bacteria</taxon>
        <taxon>Bacillati</taxon>
        <taxon>Bacillota</taxon>
        <taxon>Clostridia</taxon>
        <taxon>Eubacteriales</taxon>
        <taxon>Eubacteriaceae</taxon>
        <taxon>Eubacterium</taxon>
    </lineage>
</organism>
<feature type="transmembrane region" description="Helical" evidence="1">
    <location>
        <begin position="692"/>
        <end position="710"/>
    </location>
</feature>
<evidence type="ECO:0000259" key="3">
    <source>
        <dbReference type="Pfam" id="PF08924"/>
    </source>
</evidence>
<dbReference type="Pfam" id="PF01471">
    <property type="entry name" value="PG_binding_1"/>
    <property type="match status" value="2"/>
</dbReference>
<evidence type="ECO:0000313" key="4">
    <source>
        <dbReference type="EMBL" id="VYU31751.1"/>
    </source>
</evidence>
<keyword evidence="1" id="KW-1133">Transmembrane helix</keyword>
<feature type="domain" description="Peptidoglycan binding-like" evidence="2">
    <location>
        <begin position="76"/>
        <end position="126"/>
    </location>
</feature>